<dbReference type="Pfam" id="PF00370">
    <property type="entry name" value="FGGY_N"/>
    <property type="match status" value="1"/>
</dbReference>
<name>A0A0L9Y5W2_CLOBO</name>
<evidence type="ECO:0000256" key="2">
    <source>
        <dbReference type="ARBA" id="ARBA00022741"/>
    </source>
</evidence>
<dbReference type="GO" id="GO:0008741">
    <property type="term" value="F:ribulokinase activity"/>
    <property type="evidence" value="ECO:0007669"/>
    <property type="project" value="UniProtKB-UniRule"/>
</dbReference>
<dbReference type="PANTHER" id="PTHR43435">
    <property type="entry name" value="RIBULOKINASE"/>
    <property type="match status" value="1"/>
</dbReference>
<dbReference type="InterPro" id="IPR018483">
    <property type="entry name" value="Carb_kinase_FGGY_CS"/>
</dbReference>
<comment type="caution">
    <text evidence="12">The sequence shown here is derived from an EMBL/GenBank/DDBJ whole genome shotgun (WGS) entry which is preliminary data.</text>
</comment>
<keyword evidence="1 7" id="KW-0808">Transferase</keyword>
<dbReference type="GO" id="GO:0005737">
    <property type="term" value="C:cytoplasm"/>
    <property type="evidence" value="ECO:0007669"/>
    <property type="project" value="TreeGrafter"/>
</dbReference>
<keyword evidence="4 7" id="KW-0067">ATP-binding</keyword>
<dbReference type="AlphaFoldDB" id="A0A0L9Y5W2"/>
<dbReference type="RefSeq" id="WP_053342574.1">
    <property type="nucleotide sequence ID" value="NZ_LFPA01000091.1"/>
</dbReference>
<dbReference type="EMBL" id="SWOV01000049">
    <property type="protein sequence ID" value="NFF89075.1"/>
    <property type="molecule type" value="Genomic_DNA"/>
</dbReference>
<dbReference type="Proteomes" id="UP000476820">
    <property type="component" value="Unassembled WGS sequence"/>
</dbReference>
<evidence type="ECO:0000256" key="6">
    <source>
        <dbReference type="ARBA" id="ARBA00023277"/>
    </source>
</evidence>
<sequence>MGKYAIGVDFGTLSVRALLIDIKTGEELLTKIYEYPHGVMVDNIPTGEKLGIDWTLQHPRDYEMGLIETLKGIIDENLVNSEDIVGIGVDFTSSTILPTTEKGIPLCYLQEYEHEPHAYAKLWNHHSAQYCADEIYKIASSTNQKWLTLYGGKISSEWMIPKIMQILKEAPKVYEASDRIIEACDWITWILTGVEARSACAAGYKAFYHHKMGYPSKEFFKSLDSKMENVVEEKLSTNIKSIGECLGYLTKDIAGKTGLKEGIPVGVSIIDAHASVAASKIDGPGKMLIIMGTSSCHMLLSENEKGIPGVCGIVKDGILPGYFGYEAGQCCVGNHFTWFMENVFPSKYEEEAKELGISNFDLLNKKLENYKVGESGLIALDWFNGVRSTLMDFDLTGMILGMTLKTKPEEIYRALIEATAYGTRIIIEQFEKHGVPVNEICVAGGIPLKNSMLVQIYADVCNKEIKIIDTKQSGALGSAILGIAAAEEEVTGYKDANDVARHLGKVKKETFKPIKENVIIYNDLYKEYLHLHDYFGKGGNNVMKRLKQIKLASKYK</sequence>
<dbReference type="PANTHER" id="PTHR43435:SF4">
    <property type="entry name" value="FGGY CARBOHYDRATE KINASE DOMAIN-CONTAINING PROTEIN"/>
    <property type="match status" value="1"/>
</dbReference>
<keyword evidence="3 7" id="KW-0418">Kinase</keyword>
<dbReference type="InterPro" id="IPR005929">
    <property type="entry name" value="Ribulokinase"/>
</dbReference>
<evidence type="ECO:0000256" key="4">
    <source>
        <dbReference type="ARBA" id="ARBA00022840"/>
    </source>
</evidence>
<dbReference type="Gene3D" id="3.30.420.40">
    <property type="match status" value="2"/>
</dbReference>
<proteinExistence type="inferred from homology"/>
<comment type="catalytic activity">
    <reaction evidence="7">
        <text>D-ribulose + ATP = D-ribulose 5-phosphate + ADP + H(+)</text>
        <dbReference type="Rhea" id="RHEA:17601"/>
        <dbReference type="ChEBI" id="CHEBI:15378"/>
        <dbReference type="ChEBI" id="CHEBI:17173"/>
        <dbReference type="ChEBI" id="CHEBI:30616"/>
        <dbReference type="ChEBI" id="CHEBI:58121"/>
        <dbReference type="ChEBI" id="CHEBI:456216"/>
        <dbReference type="EC" id="2.7.1.16"/>
    </reaction>
</comment>
<keyword evidence="6 7" id="KW-0119">Carbohydrate metabolism</keyword>
<protein>
    <recommendedName>
        <fullName evidence="7 8">Ribulokinase</fullName>
        <ecNumber evidence="7 8">2.7.1.16</ecNumber>
    </recommendedName>
</protein>
<evidence type="ECO:0000256" key="1">
    <source>
        <dbReference type="ARBA" id="ARBA00022679"/>
    </source>
</evidence>
<dbReference type="NCBIfam" id="TIGR01234">
    <property type="entry name" value="L-ribulokinase"/>
    <property type="match status" value="1"/>
</dbReference>
<dbReference type="GO" id="GO:0019150">
    <property type="term" value="F:D-ribulokinase activity"/>
    <property type="evidence" value="ECO:0007669"/>
    <property type="project" value="TreeGrafter"/>
</dbReference>
<evidence type="ECO:0000313" key="12">
    <source>
        <dbReference type="EMBL" id="NFF89075.1"/>
    </source>
</evidence>
<dbReference type="InterPro" id="IPR018484">
    <property type="entry name" value="FGGY_N"/>
</dbReference>
<evidence type="ECO:0000256" key="8">
    <source>
        <dbReference type="NCBIfam" id="TIGR01234"/>
    </source>
</evidence>
<evidence type="ECO:0000313" key="13">
    <source>
        <dbReference type="Proteomes" id="UP000476820"/>
    </source>
</evidence>
<dbReference type="PIRSF" id="PIRSF000538">
    <property type="entry name" value="GlpK"/>
    <property type="match status" value="1"/>
</dbReference>
<dbReference type="PROSITE" id="PS00445">
    <property type="entry name" value="FGGY_KINASES_2"/>
    <property type="match status" value="1"/>
</dbReference>
<keyword evidence="5 7" id="KW-0054">Arabinose catabolism</keyword>
<evidence type="ECO:0000256" key="3">
    <source>
        <dbReference type="ARBA" id="ARBA00022777"/>
    </source>
</evidence>
<dbReference type="SUPFAM" id="SSF53067">
    <property type="entry name" value="Actin-like ATPase domain"/>
    <property type="match status" value="2"/>
</dbReference>
<dbReference type="Pfam" id="PF02782">
    <property type="entry name" value="FGGY_C"/>
    <property type="match status" value="1"/>
</dbReference>
<comment type="pathway">
    <text evidence="7 9">Carbohydrate degradation; L-arabinose degradation via L-ribulose; D-xylulose 5-phosphate from L-arabinose (bacterial route): step 2/3.</text>
</comment>
<dbReference type="CDD" id="cd07781">
    <property type="entry name" value="ASKHA_NBD_FGGY_L-RBK"/>
    <property type="match status" value="1"/>
</dbReference>
<gene>
    <name evidence="7" type="primary">araB</name>
    <name evidence="12" type="ORF">FC774_14570</name>
</gene>
<keyword evidence="2 7" id="KW-0547">Nucleotide-binding</keyword>
<dbReference type="GO" id="GO:0019569">
    <property type="term" value="P:L-arabinose catabolic process to D-xylulose 5-phosphate"/>
    <property type="evidence" value="ECO:0007669"/>
    <property type="project" value="UniProtKB-UniRule"/>
</dbReference>
<comment type="similarity">
    <text evidence="7 9">Belongs to the ribulokinase family.</text>
</comment>
<comment type="catalytic activity">
    <reaction evidence="7 9">
        <text>L-ribulose + ATP = L-ribulose 5-phosphate + ADP + H(+)</text>
        <dbReference type="Rhea" id="RHEA:22072"/>
        <dbReference type="ChEBI" id="CHEBI:15378"/>
        <dbReference type="ChEBI" id="CHEBI:16880"/>
        <dbReference type="ChEBI" id="CHEBI:30616"/>
        <dbReference type="ChEBI" id="CHEBI:58226"/>
        <dbReference type="ChEBI" id="CHEBI:456216"/>
        <dbReference type="EC" id="2.7.1.16"/>
    </reaction>
</comment>
<feature type="domain" description="Carbohydrate kinase FGGY C-terminal" evidence="11">
    <location>
        <begin position="288"/>
        <end position="486"/>
    </location>
</feature>
<dbReference type="InterPro" id="IPR018485">
    <property type="entry name" value="FGGY_C"/>
</dbReference>
<evidence type="ECO:0000256" key="9">
    <source>
        <dbReference type="RuleBase" id="RU003455"/>
    </source>
</evidence>
<dbReference type="HAMAP" id="MF_00520">
    <property type="entry name" value="Ribulokinase"/>
    <property type="match status" value="1"/>
</dbReference>
<dbReference type="UniPathway" id="UPA00145">
    <property type="reaction ID" value="UER00566"/>
</dbReference>
<dbReference type="EC" id="2.7.1.16" evidence="7 8"/>
<evidence type="ECO:0000259" key="10">
    <source>
        <dbReference type="Pfam" id="PF00370"/>
    </source>
</evidence>
<evidence type="ECO:0000256" key="5">
    <source>
        <dbReference type="ARBA" id="ARBA00022935"/>
    </source>
</evidence>
<dbReference type="InterPro" id="IPR000577">
    <property type="entry name" value="Carb_kinase_FGGY"/>
</dbReference>
<dbReference type="InterPro" id="IPR043129">
    <property type="entry name" value="ATPase_NBD"/>
</dbReference>
<dbReference type="OrthoDB" id="9805576at2"/>
<evidence type="ECO:0000259" key="11">
    <source>
        <dbReference type="Pfam" id="PF02782"/>
    </source>
</evidence>
<evidence type="ECO:0000256" key="7">
    <source>
        <dbReference type="HAMAP-Rule" id="MF_00520"/>
    </source>
</evidence>
<dbReference type="GO" id="GO:0005524">
    <property type="term" value="F:ATP binding"/>
    <property type="evidence" value="ECO:0007669"/>
    <property type="project" value="UniProtKB-UniRule"/>
</dbReference>
<organism evidence="12 13">
    <name type="scientific">Clostridium botulinum</name>
    <dbReference type="NCBI Taxonomy" id="1491"/>
    <lineage>
        <taxon>Bacteria</taxon>
        <taxon>Bacillati</taxon>
        <taxon>Bacillota</taxon>
        <taxon>Clostridia</taxon>
        <taxon>Eubacteriales</taxon>
        <taxon>Clostridiaceae</taxon>
        <taxon>Clostridium</taxon>
    </lineage>
</organism>
<feature type="domain" description="Carbohydrate kinase FGGY N-terminal" evidence="10">
    <location>
        <begin position="4"/>
        <end position="275"/>
    </location>
</feature>
<accession>A0A0L9Y5W2</accession>
<dbReference type="NCBIfam" id="NF003154">
    <property type="entry name" value="PRK04123.1"/>
    <property type="match status" value="1"/>
</dbReference>
<reference evidence="12 13" key="1">
    <citation type="submission" date="2019-04" db="EMBL/GenBank/DDBJ databases">
        <title>Genome sequencing of Clostridium botulinum Groups I-IV and Clostridium butyricum.</title>
        <authorList>
            <person name="Brunt J."/>
            <person name="Van Vliet A.H.M."/>
            <person name="Stringer S.C."/>
            <person name="Carter A.T."/>
            <person name="Peck M.W."/>
        </authorList>
    </citation>
    <scope>NUCLEOTIDE SEQUENCE [LARGE SCALE GENOMIC DNA]</scope>
    <source>
        <strain evidence="12 13">1605</strain>
    </source>
</reference>